<reference evidence="9 10" key="1">
    <citation type="journal article" date="2018" name="Mol. Biol. Evol.">
        <title>Broad Genomic Sampling Reveals a Smut Pathogenic Ancestry of the Fungal Clade Ustilaginomycotina.</title>
        <authorList>
            <person name="Kijpornyongpan T."/>
            <person name="Mondo S.J."/>
            <person name="Barry K."/>
            <person name="Sandor L."/>
            <person name="Lee J."/>
            <person name="Lipzen A."/>
            <person name="Pangilinan J."/>
            <person name="LaButti K."/>
            <person name="Hainaut M."/>
            <person name="Henrissat B."/>
            <person name="Grigoriev I.V."/>
            <person name="Spatafora J.W."/>
            <person name="Aime M.C."/>
        </authorList>
    </citation>
    <scope>NUCLEOTIDE SEQUENCE [LARGE SCALE GENOMIC DNA]</scope>
    <source>
        <strain evidence="9 10">MCA 3882</strain>
    </source>
</reference>
<evidence type="ECO:0000256" key="8">
    <source>
        <dbReference type="RuleBase" id="RU364057"/>
    </source>
</evidence>
<dbReference type="GO" id="GO:0046872">
    <property type="term" value="F:metal ion binding"/>
    <property type="evidence" value="ECO:0007669"/>
    <property type="project" value="UniProtKB-KW"/>
</dbReference>
<keyword evidence="8" id="KW-0496">Mitochondrion</keyword>
<dbReference type="PANTHER" id="PTHR21711:SF0">
    <property type="entry name" value="MITOCHONDRIAL INNER MEMBRANE PROTEASE ATP23 HOMOLOG"/>
    <property type="match status" value="1"/>
</dbReference>
<dbReference type="InterPro" id="IPR019165">
    <property type="entry name" value="Peptidase_M76_ATP23"/>
</dbReference>
<evidence type="ECO:0000256" key="6">
    <source>
        <dbReference type="ARBA" id="ARBA00022801"/>
    </source>
</evidence>
<keyword evidence="7 8" id="KW-0482">Metalloprotease</keyword>
<evidence type="ECO:0000313" key="9">
    <source>
        <dbReference type="EMBL" id="PWN37514.1"/>
    </source>
</evidence>
<dbReference type="AlphaFoldDB" id="A0A316VJW3"/>
<dbReference type="FunCoup" id="A0A316VJW3">
    <property type="interactions" value="363"/>
</dbReference>
<evidence type="ECO:0000256" key="4">
    <source>
        <dbReference type="ARBA" id="ARBA00022670"/>
    </source>
</evidence>
<name>A0A316VJW3_9BASI</name>
<dbReference type="InParanoid" id="A0A316VJW3"/>
<dbReference type="OrthoDB" id="285308at2759"/>
<sequence length="199" mass="23022">MDPVQESDLDKSQRERSEKYMDRLIRYSPMIRFMIKHLSVVGCSPFDQDGFVDKIFFGKCSGDIAGGFRPSQPGEPKSRSGLLICYNRIKSKSHMEQTMAHELIHWFDHCRFKADWSNLRHVACSEIRAASLSGDCRFFNELLRGKFGVRKHHQTCARRRAIVSMVSNPDCPDEGTAERIVDEVFESCFNDTRPFDEIY</sequence>
<evidence type="ECO:0000256" key="3">
    <source>
        <dbReference type="ARBA" id="ARBA00014615"/>
    </source>
</evidence>
<dbReference type="PANTHER" id="PTHR21711">
    <property type="entry name" value="MITOCHONDRIAL INNER MEMBRANE PROTEASE"/>
    <property type="match status" value="1"/>
</dbReference>
<comment type="subcellular location">
    <subcellularLocation>
        <location evidence="1 8">Mitochondrion inner membrane</location>
        <topology evidence="1 8">Peripheral membrane protein</topology>
        <orientation evidence="1 8">Intermembrane side</orientation>
    </subcellularLocation>
</comment>
<comment type="function">
    <text evidence="8">Has a dual role in the assembly of mitochondrial ATPase.</text>
</comment>
<comment type="similarity">
    <text evidence="2 8">Belongs to the peptidase M76 family.</text>
</comment>
<dbReference type="RefSeq" id="XP_025357816.1">
    <property type="nucleotide sequence ID" value="XM_025499815.1"/>
</dbReference>
<dbReference type="Proteomes" id="UP000245771">
    <property type="component" value="Unassembled WGS sequence"/>
</dbReference>
<keyword evidence="4 8" id="KW-0645">Protease</keyword>
<evidence type="ECO:0000256" key="2">
    <source>
        <dbReference type="ARBA" id="ARBA00009915"/>
    </source>
</evidence>
<dbReference type="Pfam" id="PF09768">
    <property type="entry name" value="Peptidase_M76"/>
    <property type="match status" value="1"/>
</dbReference>
<evidence type="ECO:0000256" key="7">
    <source>
        <dbReference type="ARBA" id="ARBA00023049"/>
    </source>
</evidence>
<dbReference type="GO" id="GO:0005743">
    <property type="term" value="C:mitochondrial inner membrane"/>
    <property type="evidence" value="ECO:0007669"/>
    <property type="project" value="UniProtKB-SubCell"/>
</dbReference>
<evidence type="ECO:0000256" key="5">
    <source>
        <dbReference type="ARBA" id="ARBA00022723"/>
    </source>
</evidence>
<evidence type="ECO:0000313" key="10">
    <source>
        <dbReference type="Proteomes" id="UP000245771"/>
    </source>
</evidence>
<keyword evidence="10" id="KW-1185">Reference proteome</keyword>
<keyword evidence="5 8" id="KW-0479">Metal-binding</keyword>
<dbReference type="GO" id="GO:0004222">
    <property type="term" value="F:metalloendopeptidase activity"/>
    <property type="evidence" value="ECO:0007669"/>
    <property type="project" value="InterPro"/>
</dbReference>
<dbReference type="EC" id="3.4.24.-" evidence="8"/>
<dbReference type="GO" id="GO:0034982">
    <property type="term" value="P:mitochondrial protein processing"/>
    <property type="evidence" value="ECO:0007669"/>
    <property type="project" value="TreeGrafter"/>
</dbReference>
<dbReference type="STRING" id="1280837.A0A316VJW3"/>
<proteinExistence type="inferred from homology"/>
<protein>
    <recommendedName>
        <fullName evidence="3 8">Mitochondrial inner membrane protease ATP23</fullName>
        <ecNumber evidence="8">3.4.24.-</ecNumber>
    </recommendedName>
</protein>
<organism evidence="9 10">
    <name type="scientific">Meira miltonrushii</name>
    <dbReference type="NCBI Taxonomy" id="1280837"/>
    <lineage>
        <taxon>Eukaryota</taxon>
        <taxon>Fungi</taxon>
        <taxon>Dikarya</taxon>
        <taxon>Basidiomycota</taxon>
        <taxon>Ustilaginomycotina</taxon>
        <taxon>Exobasidiomycetes</taxon>
        <taxon>Exobasidiales</taxon>
        <taxon>Brachybasidiaceae</taxon>
        <taxon>Meira</taxon>
    </lineage>
</organism>
<keyword evidence="8" id="KW-0999">Mitochondrion inner membrane</keyword>
<accession>A0A316VJW3</accession>
<keyword evidence="6 8" id="KW-0378">Hydrolase</keyword>
<dbReference type="GO" id="GO:0033615">
    <property type="term" value="P:mitochondrial proton-transporting ATP synthase complex assembly"/>
    <property type="evidence" value="ECO:0007669"/>
    <property type="project" value="TreeGrafter"/>
</dbReference>
<gene>
    <name evidence="9" type="ORF">FA14DRAFT_163367</name>
</gene>
<keyword evidence="8" id="KW-0472">Membrane</keyword>
<dbReference type="EMBL" id="KZ819602">
    <property type="protein sequence ID" value="PWN37514.1"/>
    <property type="molecule type" value="Genomic_DNA"/>
</dbReference>
<dbReference type="GeneID" id="37021596"/>
<evidence type="ECO:0000256" key="1">
    <source>
        <dbReference type="ARBA" id="ARBA00004137"/>
    </source>
</evidence>